<protein>
    <submittedName>
        <fullName evidence="2">Uncharacterized protein</fullName>
    </submittedName>
</protein>
<organism evidence="1 2">
    <name type="scientific">Panagrolaimus sp. ES5</name>
    <dbReference type="NCBI Taxonomy" id="591445"/>
    <lineage>
        <taxon>Eukaryota</taxon>
        <taxon>Metazoa</taxon>
        <taxon>Ecdysozoa</taxon>
        <taxon>Nematoda</taxon>
        <taxon>Chromadorea</taxon>
        <taxon>Rhabditida</taxon>
        <taxon>Tylenchina</taxon>
        <taxon>Panagrolaimomorpha</taxon>
        <taxon>Panagrolaimoidea</taxon>
        <taxon>Panagrolaimidae</taxon>
        <taxon>Panagrolaimus</taxon>
    </lineage>
</organism>
<dbReference type="WBParaSite" id="ES5_v2.g20716.t1">
    <property type="protein sequence ID" value="ES5_v2.g20716.t1"/>
    <property type="gene ID" value="ES5_v2.g20716"/>
</dbReference>
<proteinExistence type="predicted"/>
<reference evidence="2" key="1">
    <citation type="submission" date="2022-11" db="UniProtKB">
        <authorList>
            <consortium name="WormBaseParasite"/>
        </authorList>
    </citation>
    <scope>IDENTIFICATION</scope>
</reference>
<evidence type="ECO:0000313" key="1">
    <source>
        <dbReference type="Proteomes" id="UP000887579"/>
    </source>
</evidence>
<sequence>MKYIQRLWAHHGKKVDLEEYHAAFRDAGYCQWVPVAKKACDERIFTCVFAEQLTCGYDEVFHFDVPFTRKLMACELAEGKLFNRILDDEDDDI</sequence>
<evidence type="ECO:0000313" key="2">
    <source>
        <dbReference type="WBParaSite" id="ES5_v2.g20716.t1"/>
    </source>
</evidence>
<dbReference type="Proteomes" id="UP000887579">
    <property type="component" value="Unplaced"/>
</dbReference>
<accession>A0AC34FTG1</accession>
<name>A0AC34FTG1_9BILA</name>